<reference evidence="2" key="1">
    <citation type="submission" date="2020-03" db="EMBL/GenBank/DDBJ databases">
        <title>Draft Genome Sequence of Cylindrodendrum hubeiense.</title>
        <authorList>
            <person name="Buettner E."/>
            <person name="Kellner H."/>
        </authorList>
    </citation>
    <scope>NUCLEOTIDE SEQUENCE</scope>
    <source>
        <strain evidence="2">IHI 201604</strain>
    </source>
</reference>
<dbReference type="InterPro" id="IPR036188">
    <property type="entry name" value="FAD/NAD-bd_sf"/>
</dbReference>
<sequence>MGSISSPVTATLPSYFQQSGLQPRFLRVIGIGAGASGLLLAYKIQRNFEKVDLKIFEKNEVALIGNGSSGIQILPAILPEVKSVVNLIRSPAWITTPFGNSAPRKFSEDEKKEFAENPEVHLKLRKHVEATNNGFFKIFLKGSPEAVKAREIFSEQMSSIIGDKELCEKMIPEWPLGCRRLTPGVGYLSATKDPKTTLVYEALAEVTETGVKTSTGREFQVDVIICASGFDTSFKPKFPLVGLGGQDLREVWDQEPKGYMGLAVPDFPNFFSFLGPNCPIGNGPVLSAIEAQADYICKVIYRLQSEHIQTITPKMEAANEFSRYKDLFFQTTVWSENCRSWYKLRHNNKVAALWVGSTIHYLRAIENPRYEDWDFTYLHENRWSYLGNGLGPDDVDVDGDLAYYVRQVDDAPILGSKKYHGGAWAGNKGESVIGLEEASKDIKR</sequence>
<evidence type="ECO:0000313" key="3">
    <source>
        <dbReference type="Proteomes" id="UP000722485"/>
    </source>
</evidence>
<dbReference type="PANTHER" id="PTHR42877:SF8">
    <property type="entry name" value="MONOOXYGENASE"/>
    <property type="match status" value="1"/>
</dbReference>
<evidence type="ECO:0000313" key="2">
    <source>
        <dbReference type="EMBL" id="KAF7554995.1"/>
    </source>
</evidence>
<organism evidence="2 3">
    <name type="scientific">Cylindrodendrum hubeiense</name>
    <dbReference type="NCBI Taxonomy" id="595255"/>
    <lineage>
        <taxon>Eukaryota</taxon>
        <taxon>Fungi</taxon>
        <taxon>Dikarya</taxon>
        <taxon>Ascomycota</taxon>
        <taxon>Pezizomycotina</taxon>
        <taxon>Sordariomycetes</taxon>
        <taxon>Hypocreomycetidae</taxon>
        <taxon>Hypocreales</taxon>
        <taxon>Nectriaceae</taxon>
        <taxon>Cylindrodendrum</taxon>
    </lineage>
</organism>
<proteinExistence type="inferred from homology"/>
<dbReference type="InterPro" id="IPR051209">
    <property type="entry name" value="FAD-bind_Monooxygenase_sf"/>
</dbReference>
<comment type="similarity">
    <text evidence="1">Belongs to the FAD-binding monooxygenase family.</text>
</comment>
<dbReference type="SUPFAM" id="SSF51905">
    <property type="entry name" value="FAD/NAD(P)-binding domain"/>
    <property type="match status" value="2"/>
</dbReference>
<dbReference type="AlphaFoldDB" id="A0A9P5HIP9"/>
<keyword evidence="3" id="KW-1185">Reference proteome</keyword>
<dbReference type="PANTHER" id="PTHR42877">
    <property type="entry name" value="L-ORNITHINE N(5)-MONOOXYGENASE-RELATED"/>
    <property type="match status" value="1"/>
</dbReference>
<evidence type="ECO:0000256" key="1">
    <source>
        <dbReference type="ARBA" id="ARBA00010139"/>
    </source>
</evidence>
<dbReference type="Gene3D" id="3.50.50.60">
    <property type="entry name" value="FAD/NAD(P)-binding domain"/>
    <property type="match status" value="2"/>
</dbReference>
<name>A0A9P5HIP9_9HYPO</name>
<gene>
    <name evidence="2" type="ORF">G7Z17_g2511</name>
</gene>
<comment type="caution">
    <text evidence="2">The sequence shown here is derived from an EMBL/GenBank/DDBJ whole genome shotgun (WGS) entry which is preliminary data.</text>
</comment>
<dbReference type="OrthoDB" id="74360at2759"/>
<protein>
    <submittedName>
        <fullName evidence="2">Uncharacterized protein</fullName>
    </submittedName>
</protein>
<dbReference type="EMBL" id="JAANBB010000025">
    <property type="protein sequence ID" value="KAF7554995.1"/>
    <property type="molecule type" value="Genomic_DNA"/>
</dbReference>
<accession>A0A9P5HIP9</accession>
<dbReference type="Proteomes" id="UP000722485">
    <property type="component" value="Unassembled WGS sequence"/>
</dbReference>